<dbReference type="AlphaFoldDB" id="A0A653K8M0"/>
<dbReference type="EMBL" id="CABWKZ010000029">
    <property type="protein sequence ID" value="VXA57323.1"/>
    <property type="molecule type" value="Genomic_DNA"/>
</dbReference>
<proteinExistence type="predicted"/>
<name>A0A653K8M0_9GAMM</name>
<evidence type="ECO:0000313" key="1">
    <source>
        <dbReference type="EMBL" id="VXA57323.1"/>
    </source>
</evidence>
<sequence>MIVTLEGSHGLRWLMMIALKMMPDKTLSVDWLRCIVSMGLFGINEVFQMKSSLLKH</sequence>
<gene>
    <name evidence="1" type="ORF">ACI8B_350009</name>
</gene>
<dbReference type="Proteomes" id="UP000430404">
    <property type="component" value="Unassembled WGS sequence"/>
</dbReference>
<evidence type="ECO:0000313" key="2">
    <source>
        <dbReference type="Proteomes" id="UP000430404"/>
    </source>
</evidence>
<protein>
    <submittedName>
        <fullName evidence="1">Uncharacterized protein</fullName>
    </submittedName>
</protein>
<accession>A0A653K8M0</accession>
<reference evidence="1 2" key="1">
    <citation type="submission" date="2019-10" db="EMBL/GenBank/DDBJ databases">
        <authorList>
            <person name="Karimi E."/>
        </authorList>
    </citation>
    <scope>NUCLEOTIDE SEQUENCE [LARGE SCALE GENOMIC DNA]</scope>
    <source>
        <strain evidence="1">Acinetobacter sp. 8BE</strain>
    </source>
</reference>
<organism evidence="1 2">
    <name type="scientific">Acinetobacter proteolyticus</name>
    <dbReference type="NCBI Taxonomy" id="1776741"/>
    <lineage>
        <taxon>Bacteria</taxon>
        <taxon>Pseudomonadati</taxon>
        <taxon>Pseudomonadota</taxon>
        <taxon>Gammaproteobacteria</taxon>
        <taxon>Moraxellales</taxon>
        <taxon>Moraxellaceae</taxon>
        <taxon>Acinetobacter</taxon>
    </lineage>
</organism>